<dbReference type="EMBL" id="FPAI01000013">
    <property type="protein sequence ID" value="SFS85464.1"/>
    <property type="molecule type" value="Genomic_DNA"/>
</dbReference>
<proteinExistence type="predicted"/>
<dbReference type="OrthoDB" id="2326035at2"/>
<dbReference type="AlphaFoldDB" id="A0A1I6T8C6"/>
<reference evidence="3 4" key="1">
    <citation type="submission" date="2016-10" db="EMBL/GenBank/DDBJ databases">
        <authorList>
            <person name="de Groot N.N."/>
        </authorList>
    </citation>
    <scope>NUCLEOTIDE SEQUENCE [LARGE SCALE GENOMIC DNA]</scope>
    <source>
        <strain evidence="3 4">DSM 17074</strain>
    </source>
</reference>
<keyword evidence="5" id="KW-1185">Reference proteome</keyword>
<evidence type="ECO:0000313" key="3">
    <source>
        <dbReference type="EMBL" id="SFS85464.1"/>
    </source>
</evidence>
<dbReference type="STRING" id="306541.SAMN05421668_11339"/>
<dbReference type="Proteomes" id="UP000199139">
    <property type="component" value="Unassembled WGS sequence"/>
</dbReference>
<keyword evidence="1" id="KW-1133">Transmembrane helix</keyword>
<dbReference type="EMBL" id="BJWJ01000011">
    <property type="protein sequence ID" value="GEM04364.1"/>
    <property type="molecule type" value="Genomic_DNA"/>
</dbReference>
<name>A0A1I6T8C6_9BACI</name>
<sequence>MLDILIGFVIFGYACLVFVRHIRLRKQSKCAACPLKKHCEQTGTLCMSKQLENHK</sequence>
<evidence type="ECO:0000256" key="1">
    <source>
        <dbReference type="SAM" id="Phobius"/>
    </source>
</evidence>
<accession>A0A1I6T8C6</accession>
<evidence type="ECO:0000313" key="5">
    <source>
        <dbReference type="Proteomes" id="UP000321773"/>
    </source>
</evidence>
<reference evidence="2 5" key="2">
    <citation type="submission" date="2019-07" db="EMBL/GenBank/DDBJ databases">
        <title>Whole genome shotgun sequence of Halolactibacillus miurensis NBRC 100873.</title>
        <authorList>
            <person name="Hosoyama A."/>
            <person name="Uohara A."/>
            <person name="Ohji S."/>
            <person name="Ichikawa N."/>
        </authorList>
    </citation>
    <scope>NUCLEOTIDE SEQUENCE [LARGE SCALE GENOMIC DNA]</scope>
    <source>
        <strain evidence="2 5">NBRC 100873</strain>
    </source>
</reference>
<organism evidence="3 4">
    <name type="scientific">Halolactibacillus miurensis</name>
    <dbReference type="NCBI Taxonomy" id="306541"/>
    <lineage>
        <taxon>Bacteria</taxon>
        <taxon>Bacillati</taxon>
        <taxon>Bacillota</taxon>
        <taxon>Bacilli</taxon>
        <taxon>Bacillales</taxon>
        <taxon>Bacillaceae</taxon>
        <taxon>Halolactibacillus</taxon>
    </lineage>
</organism>
<evidence type="ECO:0000313" key="4">
    <source>
        <dbReference type="Proteomes" id="UP000199139"/>
    </source>
</evidence>
<feature type="transmembrane region" description="Helical" evidence="1">
    <location>
        <begin position="6"/>
        <end position="22"/>
    </location>
</feature>
<dbReference type="RefSeq" id="WP_143103165.1">
    <property type="nucleotide sequence ID" value="NZ_BJWJ01000011.1"/>
</dbReference>
<gene>
    <name evidence="2" type="ORF">HMI01_13520</name>
    <name evidence="3" type="ORF">SAMN05421668_11339</name>
</gene>
<evidence type="ECO:0000313" key="2">
    <source>
        <dbReference type="EMBL" id="GEM04364.1"/>
    </source>
</evidence>
<protein>
    <submittedName>
        <fullName evidence="3">Virus attachment protein p12 family protein</fullName>
    </submittedName>
</protein>
<dbReference type="Proteomes" id="UP000321773">
    <property type="component" value="Unassembled WGS sequence"/>
</dbReference>
<keyword evidence="1" id="KW-0812">Transmembrane</keyword>
<keyword evidence="1" id="KW-0472">Membrane</keyword>